<name>A0ABX6TGJ9_9SPHN</name>
<dbReference type="Proteomes" id="UP000516105">
    <property type="component" value="Chromosome"/>
</dbReference>
<proteinExistence type="predicted"/>
<protein>
    <submittedName>
        <fullName evidence="2">PspC domain-containing protein</fullName>
    </submittedName>
</protein>
<accession>A0ABX6TGJ9</accession>
<keyword evidence="3" id="KW-1185">Reference proteome</keyword>
<keyword evidence="1" id="KW-1133">Transmembrane helix</keyword>
<dbReference type="RefSeq" id="WP_187709696.1">
    <property type="nucleotide sequence ID" value="NZ_CP060782.1"/>
</dbReference>
<sequence>MHDTQYAANEVDNSEPGQPERLFGICQAVGDHLGFNPIFLRIGLIGLLFFGPALMIGAYVGLGLIVGVSHLVFPKPQYAEATVEDAGIVELPAHVEFHSQPERELIAA</sequence>
<evidence type="ECO:0000256" key="1">
    <source>
        <dbReference type="SAM" id="Phobius"/>
    </source>
</evidence>
<evidence type="ECO:0000313" key="3">
    <source>
        <dbReference type="Proteomes" id="UP000516105"/>
    </source>
</evidence>
<evidence type="ECO:0000313" key="2">
    <source>
        <dbReference type="EMBL" id="QNP46743.1"/>
    </source>
</evidence>
<dbReference type="EMBL" id="CP060782">
    <property type="protein sequence ID" value="QNP46743.1"/>
    <property type="molecule type" value="Genomic_DNA"/>
</dbReference>
<keyword evidence="1" id="KW-0812">Transmembrane</keyword>
<gene>
    <name evidence="2" type="ORF">H9L14_06695</name>
</gene>
<reference evidence="2 3" key="1">
    <citation type="submission" date="2020-08" db="EMBL/GenBank/DDBJ databases">
        <title>Genome sequence of Sphingomonas sediminicola KACC 15039T.</title>
        <authorList>
            <person name="Hyun D.-W."/>
            <person name="Bae J.-W."/>
        </authorList>
    </citation>
    <scope>NUCLEOTIDE SEQUENCE [LARGE SCALE GENOMIC DNA]</scope>
    <source>
        <strain evidence="2 3">KACC 15039</strain>
    </source>
</reference>
<keyword evidence="1" id="KW-0472">Membrane</keyword>
<feature type="transmembrane region" description="Helical" evidence="1">
    <location>
        <begin position="38"/>
        <end position="66"/>
    </location>
</feature>
<organism evidence="2 3">
    <name type="scientific">Sphingomonas sediminicola</name>
    <dbReference type="NCBI Taxonomy" id="386874"/>
    <lineage>
        <taxon>Bacteria</taxon>
        <taxon>Pseudomonadati</taxon>
        <taxon>Pseudomonadota</taxon>
        <taxon>Alphaproteobacteria</taxon>
        <taxon>Sphingomonadales</taxon>
        <taxon>Sphingomonadaceae</taxon>
        <taxon>Sphingomonas</taxon>
    </lineage>
</organism>